<keyword evidence="6 7" id="KW-0694">RNA-binding</keyword>
<evidence type="ECO:0000256" key="1">
    <source>
        <dbReference type="ARBA" id="ARBA00002663"/>
    </source>
</evidence>
<dbReference type="OrthoDB" id="398329at2"/>
<evidence type="ECO:0000256" key="7">
    <source>
        <dbReference type="HAMAP-Rule" id="MF_00227"/>
    </source>
</evidence>
<evidence type="ECO:0000256" key="8">
    <source>
        <dbReference type="NCBIfam" id="TIGR00188"/>
    </source>
</evidence>
<dbReference type="GO" id="GO:0030677">
    <property type="term" value="C:ribonuclease P complex"/>
    <property type="evidence" value="ECO:0007669"/>
    <property type="project" value="TreeGrafter"/>
</dbReference>
<reference evidence="9 10" key="1">
    <citation type="submission" date="2015-07" db="EMBL/GenBank/DDBJ databases">
        <title>Draft genome sequence of the Amantichitinum ursilacus IGB-41, a new chitin-degrading bacterium.</title>
        <authorList>
            <person name="Kirstahler P."/>
            <person name="Guenther M."/>
            <person name="Grumaz C."/>
            <person name="Rupp S."/>
            <person name="Zibek S."/>
            <person name="Sohn K."/>
        </authorList>
    </citation>
    <scope>NUCLEOTIDE SEQUENCE [LARGE SCALE GENOMIC DNA]</scope>
    <source>
        <strain evidence="9 10">IGB-41</strain>
    </source>
</reference>
<gene>
    <name evidence="7 9" type="primary">rnpA</name>
    <name evidence="9" type="ORF">WG78_18380</name>
</gene>
<dbReference type="InterPro" id="IPR020568">
    <property type="entry name" value="Ribosomal_Su5_D2-typ_SF"/>
</dbReference>
<dbReference type="GO" id="GO:0042781">
    <property type="term" value="F:3'-tRNA processing endoribonuclease activity"/>
    <property type="evidence" value="ECO:0007669"/>
    <property type="project" value="TreeGrafter"/>
</dbReference>
<name>A0A0N1JRX8_9NEIS</name>
<evidence type="ECO:0000256" key="6">
    <source>
        <dbReference type="ARBA" id="ARBA00022884"/>
    </source>
</evidence>
<keyword evidence="3 7" id="KW-0540">Nuclease</keyword>
<evidence type="ECO:0000256" key="4">
    <source>
        <dbReference type="ARBA" id="ARBA00022759"/>
    </source>
</evidence>
<accession>A0A0N1JRX8</accession>
<evidence type="ECO:0000256" key="3">
    <source>
        <dbReference type="ARBA" id="ARBA00022722"/>
    </source>
</evidence>
<dbReference type="GO" id="GO:0000049">
    <property type="term" value="F:tRNA binding"/>
    <property type="evidence" value="ECO:0007669"/>
    <property type="project" value="UniProtKB-UniRule"/>
</dbReference>
<dbReference type="Proteomes" id="UP000037939">
    <property type="component" value="Unassembled WGS sequence"/>
</dbReference>
<keyword evidence="2 7" id="KW-0819">tRNA processing</keyword>
<organism evidence="9 10">
    <name type="scientific">Amantichitinum ursilacus</name>
    <dbReference type="NCBI Taxonomy" id="857265"/>
    <lineage>
        <taxon>Bacteria</taxon>
        <taxon>Pseudomonadati</taxon>
        <taxon>Pseudomonadota</taxon>
        <taxon>Betaproteobacteria</taxon>
        <taxon>Neisseriales</taxon>
        <taxon>Chitinibacteraceae</taxon>
        <taxon>Amantichitinum</taxon>
    </lineage>
</organism>
<keyword evidence="10" id="KW-1185">Reference proteome</keyword>
<evidence type="ECO:0000313" key="9">
    <source>
        <dbReference type="EMBL" id="KPC50199.1"/>
    </source>
</evidence>
<dbReference type="InterPro" id="IPR000100">
    <property type="entry name" value="RNase_P"/>
</dbReference>
<dbReference type="NCBIfam" id="TIGR00188">
    <property type="entry name" value="rnpA"/>
    <property type="match status" value="1"/>
</dbReference>
<dbReference type="PROSITE" id="PS00648">
    <property type="entry name" value="RIBONUCLEASE_P"/>
    <property type="match status" value="1"/>
</dbReference>
<dbReference type="AlphaFoldDB" id="A0A0N1JRX8"/>
<dbReference type="GO" id="GO:0001682">
    <property type="term" value="P:tRNA 5'-leader removal"/>
    <property type="evidence" value="ECO:0007669"/>
    <property type="project" value="UniProtKB-UniRule"/>
</dbReference>
<dbReference type="RefSeq" id="WP_053939283.1">
    <property type="nucleotide sequence ID" value="NZ_LAQT01000031.1"/>
</dbReference>
<evidence type="ECO:0000256" key="5">
    <source>
        <dbReference type="ARBA" id="ARBA00022801"/>
    </source>
</evidence>
<dbReference type="PANTHER" id="PTHR33992:SF1">
    <property type="entry name" value="RIBONUCLEASE P PROTEIN COMPONENT"/>
    <property type="match status" value="1"/>
</dbReference>
<comment type="subunit">
    <text evidence="7">Consists of a catalytic RNA component (M1 or rnpB) and a protein subunit.</text>
</comment>
<comment type="function">
    <text evidence="1 7">RNaseP catalyzes the removal of the 5'-leader sequence from pre-tRNA to produce the mature 5'-terminus. It can also cleave other RNA substrates such as 4.5S RNA. The protein component plays an auxiliary but essential role in vivo by binding to the 5'-leader sequence and broadening the substrate specificity of the ribozyme.</text>
</comment>
<sequence>MSGATGFRFTRMQRILKTDEFSSVFSLRNTVSNLHFQVLVRPNTGVSARLGLVVGKKTDKRAVARNYMKRTIRETFRLHAHTLHGLDLVVRTRQGFNRREGAAARAELLELFARIRRRCPA</sequence>
<dbReference type="GO" id="GO:0004526">
    <property type="term" value="F:ribonuclease P activity"/>
    <property type="evidence" value="ECO:0007669"/>
    <property type="project" value="UniProtKB-UniRule"/>
</dbReference>
<dbReference type="PATRIC" id="fig|857265.3.peg.3760"/>
<dbReference type="EMBL" id="LAQT01000031">
    <property type="protein sequence ID" value="KPC50199.1"/>
    <property type="molecule type" value="Genomic_DNA"/>
</dbReference>
<comment type="similarity">
    <text evidence="7">Belongs to the RnpA family.</text>
</comment>
<proteinExistence type="inferred from homology"/>
<dbReference type="InterPro" id="IPR014721">
    <property type="entry name" value="Ribsml_uS5_D2-typ_fold_subgr"/>
</dbReference>
<keyword evidence="5 7" id="KW-0378">Hydrolase</keyword>
<dbReference type="InterPro" id="IPR020539">
    <property type="entry name" value="RNase_P_CS"/>
</dbReference>
<evidence type="ECO:0000313" key="10">
    <source>
        <dbReference type="Proteomes" id="UP000037939"/>
    </source>
</evidence>
<evidence type="ECO:0000256" key="2">
    <source>
        <dbReference type="ARBA" id="ARBA00022694"/>
    </source>
</evidence>
<dbReference type="PANTHER" id="PTHR33992">
    <property type="entry name" value="RIBONUCLEASE P PROTEIN COMPONENT"/>
    <property type="match status" value="1"/>
</dbReference>
<protein>
    <recommendedName>
        <fullName evidence="7 8">Ribonuclease P protein component</fullName>
        <shortName evidence="7">RNase P protein</shortName>
        <shortName evidence="7">RNaseP protein</shortName>
        <ecNumber evidence="7 8">3.1.26.5</ecNumber>
    </recommendedName>
    <alternativeName>
        <fullName evidence="7">Protein C5</fullName>
    </alternativeName>
</protein>
<dbReference type="HAMAP" id="MF_00227">
    <property type="entry name" value="RNase_P"/>
    <property type="match status" value="1"/>
</dbReference>
<comment type="caution">
    <text evidence="9">The sequence shown here is derived from an EMBL/GenBank/DDBJ whole genome shotgun (WGS) entry which is preliminary data.</text>
</comment>
<comment type="catalytic activity">
    <reaction evidence="7">
        <text>Endonucleolytic cleavage of RNA, removing 5'-extranucleotides from tRNA precursor.</text>
        <dbReference type="EC" id="3.1.26.5"/>
    </reaction>
</comment>
<dbReference type="SUPFAM" id="SSF54211">
    <property type="entry name" value="Ribosomal protein S5 domain 2-like"/>
    <property type="match status" value="1"/>
</dbReference>
<dbReference type="Gene3D" id="3.30.230.10">
    <property type="match status" value="1"/>
</dbReference>
<dbReference type="EC" id="3.1.26.5" evidence="7 8"/>
<dbReference type="Pfam" id="PF00825">
    <property type="entry name" value="Ribonuclease_P"/>
    <property type="match status" value="1"/>
</dbReference>
<dbReference type="STRING" id="857265.WG78_18380"/>
<keyword evidence="4 7" id="KW-0255">Endonuclease</keyword>